<dbReference type="RefSeq" id="WP_017214219.1">
    <property type="nucleotide sequence ID" value="NZ_AKWY02000012.1"/>
</dbReference>
<comment type="caution">
    <text evidence="2">The sequence shown here is derived from an EMBL/GenBank/DDBJ whole genome shotgun (WGS) entry which is preliminary data.</text>
</comment>
<sequence>MKEKITLFIYLAIDQDPKNEIVTTNIGKGYVIQKTKEGDLVSERNGGEMTTGDVQSYISSLKIPNGISIPRFRLGYGRLRLLRNVSYTNFSFIKYYFLSLLSWTHRKNISVFKRYNRDKLIREFYLKMQGGMKNLRSYYLFTFIFKSLFFRFLFIAECIVIPVFSIVFLVFIKLYNSYLKFILAKANLYDQKLYNHVAKISNNSGRHFKEKALKYEGYSKDLQNEYIRMENEWHSNSNALLNISLAIIAILASYYVGTYQTKEDIEIKKKVEELKIEVEFLRQRMTP</sequence>
<dbReference type="Proteomes" id="UP000015442">
    <property type="component" value="Unassembled WGS sequence"/>
</dbReference>
<organism evidence="2 3">
    <name type="scientific">Leptospira noguchii serovar Panama str. CZ214</name>
    <dbReference type="NCBI Taxonomy" id="1001595"/>
    <lineage>
        <taxon>Bacteria</taxon>
        <taxon>Pseudomonadati</taxon>
        <taxon>Spirochaetota</taxon>
        <taxon>Spirochaetia</taxon>
        <taxon>Leptospirales</taxon>
        <taxon>Leptospiraceae</taxon>
        <taxon>Leptospira</taxon>
    </lineage>
</organism>
<dbReference type="GeneID" id="23200923"/>
<dbReference type="AlphaFoldDB" id="T0FTK2"/>
<keyword evidence="1" id="KW-0472">Membrane</keyword>
<keyword evidence="1" id="KW-0812">Transmembrane</keyword>
<protein>
    <submittedName>
        <fullName evidence="2">Uncharacterized protein</fullName>
    </submittedName>
</protein>
<reference evidence="2 3" key="1">
    <citation type="submission" date="2013-05" db="EMBL/GenBank/DDBJ databases">
        <authorList>
            <person name="Harkins D.M."/>
            <person name="Durkin A.S."/>
            <person name="Brinkac L.M."/>
            <person name="Haft D.H."/>
            <person name="Selengut J.D."/>
            <person name="Sanka R."/>
            <person name="DePew J."/>
            <person name="Purushe J."/>
            <person name="Hartskeerl R.A."/>
            <person name="Ahmed A."/>
            <person name="van der Linden H."/>
            <person name="Goris M.G.A."/>
            <person name="Vinetz J.M."/>
            <person name="Sutton G.G."/>
            <person name="Nierman W.C."/>
            <person name="Fouts D.E."/>
        </authorList>
    </citation>
    <scope>NUCLEOTIDE SEQUENCE [LARGE SCALE GENOMIC DNA]</scope>
    <source>
        <strain evidence="2 3">CZ214</strain>
    </source>
</reference>
<dbReference type="EMBL" id="AKWY02000012">
    <property type="protein sequence ID" value="EQA72880.1"/>
    <property type="molecule type" value="Genomic_DNA"/>
</dbReference>
<feature type="transmembrane region" description="Helical" evidence="1">
    <location>
        <begin position="239"/>
        <end position="259"/>
    </location>
</feature>
<keyword evidence="1" id="KW-1133">Transmembrane helix</keyword>
<evidence type="ECO:0000256" key="1">
    <source>
        <dbReference type="SAM" id="Phobius"/>
    </source>
</evidence>
<accession>T0FTK2</accession>
<proteinExistence type="predicted"/>
<gene>
    <name evidence="2" type="ORF">LEP1GSC059_3322</name>
</gene>
<feature type="transmembrane region" description="Helical" evidence="1">
    <location>
        <begin position="138"/>
        <end position="171"/>
    </location>
</feature>
<evidence type="ECO:0000313" key="3">
    <source>
        <dbReference type="Proteomes" id="UP000015442"/>
    </source>
</evidence>
<name>T0FTK2_9LEPT</name>
<evidence type="ECO:0000313" key="2">
    <source>
        <dbReference type="EMBL" id="EQA72880.1"/>
    </source>
</evidence>